<dbReference type="SUPFAM" id="SSF55816">
    <property type="entry name" value="5'-nucleotidase (syn. UDP-sugar hydrolase), C-terminal domain"/>
    <property type="match status" value="1"/>
</dbReference>
<organism evidence="5 6">
    <name type="scientific">Streptomyces halobius</name>
    <dbReference type="NCBI Taxonomy" id="2879846"/>
    <lineage>
        <taxon>Bacteria</taxon>
        <taxon>Bacillati</taxon>
        <taxon>Actinomycetota</taxon>
        <taxon>Actinomycetes</taxon>
        <taxon>Kitasatosporales</taxon>
        <taxon>Streptomycetaceae</taxon>
        <taxon>Streptomyces</taxon>
    </lineage>
</organism>
<evidence type="ECO:0000313" key="6">
    <source>
        <dbReference type="Proteomes" id="UP000830115"/>
    </source>
</evidence>
<feature type="domain" description="5'-Nucleotidase C-terminal" evidence="4">
    <location>
        <begin position="389"/>
        <end position="590"/>
    </location>
</feature>
<feature type="domain" description="Calcineurin-like phosphoesterase" evidence="3">
    <location>
        <begin position="47"/>
        <end position="303"/>
    </location>
</feature>
<accession>A0ABY4MH70</accession>
<evidence type="ECO:0000259" key="3">
    <source>
        <dbReference type="Pfam" id="PF00149"/>
    </source>
</evidence>
<dbReference type="PRINTS" id="PR01607">
    <property type="entry name" value="APYRASEFAMLY"/>
</dbReference>
<dbReference type="InterPro" id="IPR006311">
    <property type="entry name" value="TAT_signal"/>
</dbReference>
<sequence>MRDIGRRSFLTAAGALATTSAIGSDAYATGHARDAATADEYVDVQLLSITDLHGYLQGAPGGNSVLTGAGGRKYTVGGVAYMAAHLERLRAGRRNSLFFTPGDLFSGWEFDTSSFADEPTIEALNAMGLDFASAGNHEFDKSVTFLTSHMEKGIPFPTVGRDDSFTDSTGRRFPGAAFPYYSANMVWHDTGRTVLPPYHIAYVDAGGGRTLPIGFIHLTAIGTETFPGSYHPGLRTLDELETANRCAAELTGRGVRAIVLSMHDGAVAGGDFTSGSNPSGPAYDLALRVSPDIDAIVTGHWHRAFTMMLPDPDGNPRPFVEAGCYGQIVNEINLRLDPRTGSVVRSLTTATNHPNTRDVTPHPGVRSITDYWAGYSARRARTPLAKQTASFTRRRNAAGESTMGDLVADWALWAARQPHEPKDDHDGTVPRALDSSPTLNFVRAGGPPCAGETPTPAELAVIAVAPRVGSAIIAGDLVRDEASGGTVTLGQAWHAVGFGDPLMTVTVTGAQIHDALEEQWAPTPGGGLGFAPLAVSANVRYSFDAAGPVGRRVAPADVLVNGTALDPERRYRLAAPSYTLINQDGFSAFTGFTAPVRHARDFESFVTFVRARQRLTPAPLDRVAVKNATAPGARIGTVIERQQLLQADGSAVPRPEAALRTASAGGPEGQRVFNGFRVPC</sequence>
<protein>
    <submittedName>
        <fullName evidence="5">Bifunctional metallophosphatase/5'-nucleotidase</fullName>
    </submittedName>
</protein>
<dbReference type="Proteomes" id="UP000830115">
    <property type="component" value="Chromosome"/>
</dbReference>
<dbReference type="SUPFAM" id="SSF56300">
    <property type="entry name" value="Metallo-dependent phosphatases"/>
    <property type="match status" value="1"/>
</dbReference>
<dbReference type="Pfam" id="PF02872">
    <property type="entry name" value="5_nucleotid_C"/>
    <property type="match status" value="1"/>
</dbReference>
<name>A0ABY4MH70_9ACTN</name>
<evidence type="ECO:0000259" key="4">
    <source>
        <dbReference type="Pfam" id="PF02872"/>
    </source>
</evidence>
<dbReference type="EMBL" id="CP086322">
    <property type="protein sequence ID" value="UQA96448.1"/>
    <property type="molecule type" value="Genomic_DNA"/>
</dbReference>
<gene>
    <name evidence="5" type="ORF">K9S39_35295</name>
</gene>
<evidence type="ECO:0000313" key="5">
    <source>
        <dbReference type="EMBL" id="UQA96448.1"/>
    </source>
</evidence>
<keyword evidence="1" id="KW-0732">Signal</keyword>
<keyword evidence="6" id="KW-1185">Reference proteome</keyword>
<dbReference type="InterPro" id="IPR004843">
    <property type="entry name" value="Calcineurin-like_PHP"/>
</dbReference>
<dbReference type="RefSeq" id="WP_248867355.1">
    <property type="nucleotide sequence ID" value="NZ_CP086322.1"/>
</dbReference>
<evidence type="ECO:0000256" key="1">
    <source>
        <dbReference type="ARBA" id="ARBA00022729"/>
    </source>
</evidence>
<keyword evidence="2" id="KW-0378">Hydrolase</keyword>
<dbReference type="PANTHER" id="PTHR11575:SF24">
    <property type="entry name" value="5'-NUCLEOTIDASE"/>
    <property type="match status" value="1"/>
</dbReference>
<reference evidence="5" key="1">
    <citation type="submission" date="2021-10" db="EMBL/GenBank/DDBJ databases">
        <title>Streptomyces nigrumlapis sp.nov.,an antimicrobial producing actinobacterium isolated from Black Gobi rocks.</title>
        <authorList>
            <person name="Wen Y."/>
            <person name="Zhang W."/>
            <person name="Liu X.G."/>
        </authorList>
    </citation>
    <scope>NUCLEOTIDE SEQUENCE</scope>
    <source>
        <strain evidence="5">ST13-2-2</strain>
    </source>
</reference>
<dbReference type="InterPro" id="IPR029052">
    <property type="entry name" value="Metallo-depent_PP-like"/>
</dbReference>
<comment type="similarity">
    <text evidence="2">Belongs to the 5'-nucleotidase family.</text>
</comment>
<keyword evidence="2" id="KW-0547">Nucleotide-binding</keyword>
<dbReference type="InterPro" id="IPR008334">
    <property type="entry name" value="5'-Nucleotdase_C"/>
</dbReference>
<dbReference type="Pfam" id="PF00149">
    <property type="entry name" value="Metallophos"/>
    <property type="match status" value="1"/>
</dbReference>
<dbReference type="PANTHER" id="PTHR11575">
    <property type="entry name" value="5'-NUCLEOTIDASE-RELATED"/>
    <property type="match status" value="1"/>
</dbReference>
<evidence type="ECO:0000256" key="2">
    <source>
        <dbReference type="RuleBase" id="RU362119"/>
    </source>
</evidence>
<dbReference type="InterPro" id="IPR006179">
    <property type="entry name" value="5_nucleotidase/apyrase"/>
</dbReference>
<dbReference type="Gene3D" id="3.90.780.10">
    <property type="entry name" value="5'-Nucleotidase, C-terminal domain"/>
    <property type="match status" value="1"/>
</dbReference>
<proteinExistence type="inferred from homology"/>
<dbReference type="PROSITE" id="PS51318">
    <property type="entry name" value="TAT"/>
    <property type="match status" value="1"/>
</dbReference>
<dbReference type="Gene3D" id="3.60.21.10">
    <property type="match status" value="1"/>
</dbReference>
<dbReference type="InterPro" id="IPR036907">
    <property type="entry name" value="5'-Nucleotdase_C_sf"/>
</dbReference>